<name>A0A4R6VA83_9PSEU</name>
<feature type="signal peptide" evidence="1">
    <location>
        <begin position="1"/>
        <end position="31"/>
    </location>
</feature>
<accession>A0A4R6VA83</accession>
<keyword evidence="3" id="KW-0378">Hydrolase</keyword>
<gene>
    <name evidence="3" type="ORF">EV188_104574</name>
</gene>
<feature type="chain" id="PRO_5038839447" evidence="1">
    <location>
        <begin position="32"/>
        <end position="328"/>
    </location>
</feature>
<dbReference type="AlphaFoldDB" id="A0A4R6VA83"/>
<feature type="domain" description="AB hydrolase-1" evidence="2">
    <location>
        <begin position="74"/>
        <end position="316"/>
    </location>
</feature>
<reference evidence="3 4" key="1">
    <citation type="submission" date="2019-03" db="EMBL/GenBank/DDBJ databases">
        <title>Genomic Encyclopedia of Type Strains, Phase IV (KMG-IV): sequencing the most valuable type-strain genomes for metagenomic binning, comparative biology and taxonomic classification.</title>
        <authorList>
            <person name="Goeker M."/>
        </authorList>
    </citation>
    <scope>NUCLEOTIDE SEQUENCE [LARGE SCALE GENOMIC DNA]</scope>
    <source>
        <strain evidence="3 4">DSM 45775</strain>
    </source>
</reference>
<dbReference type="Gene3D" id="3.40.50.1820">
    <property type="entry name" value="alpha/beta hydrolase"/>
    <property type="match status" value="1"/>
</dbReference>
<proteinExistence type="predicted"/>
<dbReference type="OrthoDB" id="7185741at2"/>
<dbReference type="EMBL" id="SNYO01000004">
    <property type="protein sequence ID" value="TDQ58827.1"/>
    <property type="molecule type" value="Genomic_DNA"/>
</dbReference>
<evidence type="ECO:0000313" key="4">
    <source>
        <dbReference type="Proteomes" id="UP000295705"/>
    </source>
</evidence>
<organism evidence="3 4">
    <name type="scientific">Actinomycetospora succinea</name>
    <dbReference type="NCBI Taxonomy" id="663603"/>
    <lineage>
        <taxon>Bacteria</taxon>
        <taxon>Bacillati</taxon>
        <taxon>Actinomycetota</taxon>
        <taxon>Actinomycetes</taxon>
        <taxon>Pseudonocardiales</taxon>
        <taxon>Pseudonocardiaceae</taxon>
        <taxon>Actinomycetospora</taxon>
    </lineage>
</organism>
<dbReference type="GO" id="GO:0016020">
    <property type="term" value="C:membrane"/>
    <property type="evidence" value="ECO:0007669"/>
    <property type="project" value="TreeGrafter"/>
</dbReference>
<dbReference type="InterPro" id="IPR029058">
    <property type="entry name" value="AB_hydrolase_fold"/>
</dbReference>
<dbReference type="Pfam" id="PF12697">
    <property type="entry name" value="Abhydrolase_6"/>
    <property type="match status" value="1"/>
</dbReference>
<dbReference type="Proteomes" id="UP000295705">
    <property type="component" value="Unassembled WGS sequence"/>
</dbReference>
<dbReference type="GO" id="GO:0016787">
    <property type="term" value="F:hydrolase activity"/>
    <property type="evidence" value="ECO:0007669"/>
    <property type="project" value="UniProtKB-KW"/>
</dbReference>
<evidence type="ECO:0000313" key="3">
    <source>
        <dbReference type="EMBL" id="TDQ58827.1"/>
    </source>
</evidence>
<dbReference type="InterPro" id="IPR000073">
    <property type="entry name" value="AB_hydrolase_1"/>
</dbReference>
<protein>
    <submittedName>
        <fullName evidence="3">Alpha/beta hydrolase family protein</fullName>
    </submittedName>
</protein>
<dbReference type="SUPFAM" id="SSF53474">
    <property type="entry name" value="alpha/beta-Hydrolases"/>
    <property type="match status" value="1"/>
</dbReference>
<dbReference type="PROSITE" id="PS51257">
    <property type="entry name" value="PROKAR_LIPOPROTEIN"/>
    <property type="match status" value="1"/>
</dbReference>
<dbReference type="PANTHER" id="PTHR43798:SF33">
    <property type="entry name" value="HYDROLASE, PUTATIVE (AFU_ORTHOLOGUE AFUA_2G14860)-RELATED"/>
    <property type="match status" value="1"/>
</dbReference>
<comment type="caution">
    <text evidence="3">The sequence shown here is derived from an EMBL/GenBank/DDBJ whole genome shotgun (WGS) entry which is preliminary data.</text>
</comment>
<evidence type="ECO:0000256" key="1">
    <source>
        <dbReference type="SAM" id="SignalP"/>
    </source>
</evidence>
<keyword evidence="1" id="KW-0732">Signal</keyword>
<keyword evidence="4" id="KW-1185">Reference proteome</keyword>
<dbReference type="RefSeq" id="WP_133827611.1">
    <property type="nucleotide sequence ID" value="NZ_BAABHR010000022.1"/>
</dbReference>
<dbReference type="InterPro" id="IPR050266">
    <property type="entry name" value="AB_hydrolase_sf"/>
</dbReference>
<dbReference type="PANTHER" id="PTHR43798">
    <property type="entry name" value="MONOACYLGLYCEROL LIPASE"/>
    <property type="match status" value="1"/>
</dbReference>
<sequence>MIVAGRRVPRGRALRWAAIVAVLAAAVSACAGPAGATPAPPTGGSGDFAQGVDIGGRSVYLECHGANAPGRHTVVLVPGYHDSADSWGIDEIIQPPAVGPAVPVALARDHRVCSYDRPGTLRVTLPGAPLTERSTPVPQPRTAADVVAELHAVLTTAGVPGPYVLTGHSMGGLFARLYAQTHPEQVAGVVFVDAFAPSVPDTFGPAKWALYRDSYLNAVPPGTPLADPASERIDVDASVAQVRTGPAFPPVPIDVLTKTEPFQTTLPPPPGLTVEELNQLYEDAQADYVALRPGTPQTIANGDAHYIQWQSPDLVVSSVDLVDGRAAR</sequence>
<evidence type="ECO:0000259" key="2">
    <source>
        <dbReference type="Pfam" id="PF12697"/>
    </source>
</evidence>